<dbReference type="Proteomes" id="UP001253595">
    <property type="component" value="Unassembled WGS sequence"/>
</dbReference>
<comment type="caution">
    <text evidence="2">The sequence shown here is derived from an EMBL/GenBank/DDBJ whole genome shotgun (WGS) entry which is preliminary data.</text>
</comment>
<dbReference type="EMBL" id="JAVDVX010000004">
    <property type="protein sequence ID" value="MDR7090323.1"/>
    <property type="molecule type" value="Genomic_DNA"/>
</dbReference>
<keyword evidence="3" id="KW-1185">Reference proteome</keyword>
<proteinExistence type="predicted"/>
<feature type="region of interest" description="Disordered" evidence="1">
    <location>
        <begin position="34"/>
        <end position="71"/>
    </location>
</feature>
<reference evidence="2 3" key="1">
    <citation type="submission" date="2023-07" db="EMBL/GenBank/DDBJ databases">
        <title>Sorghum-associated microbial communities from plants grown in Nebraska, USA.</title>
        <authorList>
            <person name="Schachtman D."/>
        </authorList>
    </citation>
    <scope>NUCLEOTIDE SEQUENCE [LARGE SCALE GENOMIC DNA]</scope>
    <source>
        <strain evidence="2 3">BE190</strain>
    </source>
</reference>
<organism evidence="2 3">
    <name type="scientific">Cellvibrio fibrivorans</name>
    <dbReference type="NCBI Taxonomy" id="126350"/>
    <lineage>
        <taxon>Bacteria</taxon>
        <taxon>Pseudomonadati</taxon>
        <taxon>Pseudomonadota</taxon>
        <taxon>Gammaproteobacteria</taxon>
        <taxon>Cellvibrionales</taxon>
        <taxon>Cellvibrionaceae</taxon>
        <taxon>Cellvibrio</taxon>
    </lineage>
</organism>
<dbReference type="RefSeq" id="WP_310072567.1">
    <property type="nucleotide sequence ID" value="NZ_JAVDVX010000004.1"/>
</dbReference>
<protein>
    <submittedName>
        <fullName evidence="2">Uncharacterized protein</fullName>
    </submittedName>
</protein>
<evidence type="ECO:0000313" key="3">
    <source>
        <dbReference type="Proteomes" id="UP001253595"/>
    </source>
</evidence>
<gene>
    <name evidence="2" type="ORF">J2X05_002347</name>
</gene>
<sequence>MQSGRYAYKKVTAVHCNLARPKDPSFTYQRRIIMSKSHDTKKEGKKPATKTAKEKHDAKKAKKIEQAHREF</sequence>
<name>A0ABU1UYV7_9GAMM</name>
<evidence type="ECO:0000256" key="1">
    <source>
        <dbReference type="SAM" id="MobiDB-lite"/>
    </source>
</evidence>
<feature type="compositionally biased region" description="Basic and acidic residues" evidence="1">
    <location>
        <begin position="36"/>
        <end position="71"/>
    </location>
</feature>
<evidence type="ECO:0000313" key="2">
    <source>
        <dbReference type="EMBL" id="MDR7090323.1"/>
    </source>
</evidence>
<accession>A0ABU1UYV7</accession>